<dbReference type="InterPro" id="IPR005490">
    <property type="entry name" value="LD_TPept_cat_dom"/>
</dbReference>
<feature type="domain" description="L,D-TPase catalytic" evidence="8">
    <location>
        <begin position="249"/>
        <end position="424"/>
    </location>
</feature>
<evidence type="ECO:0000313" key="9">
    <source>
        <dbReference type="EMBL" id="SEL84747.1"/>
    </source>
</evidence>
<dbReference type="PROSITE" id="PS52029">
    <property type="entry name" value="LD_TPASE"/>
    <property type="match status" value="1"/>
</dbReference>
<name>A0A1H7TLN0_OLID1</name>
<dbReference type="Proteomes" id="UP000199421">
    <property type="component" value="Unassembled WGS sequence"/>
</dbReference>
<sequence>MDNYLRSYLLLFFAFLLCCICLTQCGRPSTPVGEALFKITKNKVYKELNNDSLKRYLQSYLTRPSSKFKNPNYLRNFYAENDYQPILLTKFYPDSSLFSLIDYLEQLEEHGLSKSNYRLNELKELINGLGGKDTVKNLTAVYNHLIEAELLIAESLTNYSFALQYGQVNPRRILNRYYIPVKRPDSLVFKNVLLTANLKHYLDSIQPNAKLYKRLQERLRKSRETKENRSTLIANMERLRWKYTKDSTGMVYVNIPAFELNVIKDEQLISKMKVVVGKADGHETPMLSSMIHSVQVNPVWHIPTSIATKEILVQAQADKFYLANHGIDVYYKGEKHENADSIEWSGYNKENLPYTFKQRPGNTNSLGLIKFLFKNGSSVYLHDTPVKATFNRSMRAASHGCVRVEQPLNLALAIFGEGEKYNTIKEEMGSVDPVARTIKLKPQVQVILDYFTCTEQAGKLVFYQDIYKQDSILYRALK</sequence>
<dbReference type="GO" id="GO:0008360">
    <property type="term" value="P:regulation of cell shape"/>
    <property type="evidence" value="ECO:0007669"/>
    <property type="project" value="UniProtKB-UniRule"/>
</dbReference>
<dbReference type="GO" id="GO:0071555">
    <property type="term" value="P:cell wall organization"/>
    <property type="evidence" value="ECO:0007669"/>
    <property type="project" value="UniProtKB-UniRule"/>
</dbReference>
<dbReference type="PANTHER" id="PTHR41533:SF2">
    <property type="entry name" value="BLR7131 PROTEIN"/>
    <property type="match status" value="1"/>
</dbReference>
<proteinExistence type="inferred from homology"/>
<dbReference type="EMBL" id="FOAF01000004">
    <property type="protein sequence ID" value="SEL84747.1"/>
    <property type="molecule type" value="Genomic_DNA"/>
</dbReference>
<dbReference type="GO" id="GO:0004180">
    <property type="term" value="F:carboxypeptidase activity"/>
    <property type="evidence" value="ECO:0007669"/>
    <property type="project" value="UniProtKB-ARBA"/>
</dbReference>
<dbReference type="CDD" id="cd16913">
    <property type="entry name" value="YkuD_like"/>
    <property type="match status" value="1"/>
</dbReference>
<evidence type="ECO:0000256" key="2">
    <source>
        <dbReference type="ARBA" id="ARBA00005992"/>
    </source>
</evidence>
<keyword evidence="5 7" id="KW-0573">Peptidoglycan synthesis</keyword>
<dbReference type="STRING" id="407022.SAMN05661044_03551"/>
<dbReference type="InterPro" id="IPR045380">
    <property type="entry name" value="LD_TPept_scaffold_dom"/>
</dbReference>
<evidence type="ECO:0000256" key="6">
    <source>
        <dbReference type="ARBA" id="ARBA00023316"/>
    </source>
</evidence>
<dbReference type="Gene3D" id="2.40.440.10">
    <property type="entry name" value="L,D-transpeptidase catalytic domain-like"/>
    <property type="match status" value="1"/>
</dbReference>
<dbReference type="PANTHER" id="PTHR41533">
    <property type="entry name" value="L,D-TRANSPEPTIDASE HI_1667-RELATED"/>
    <property type="match status" value="1"/>
</dbReference>
<accession>A0A1H7TLN0</accession>
<keyword evidence="3" id="KW-0808">Transferase</keyword>
<keyword evidence="6 7" id="KW-0961">Cell wall biogenesis/degradation</keyword>
<protein>
    <submittedName>
        <fullName evidence="9">L,D-transpeptidase catalytic domain</fullName>
    </submittedName>
</protein>
<dbReference type="SUPFAM" id="SSF141523">
    <property type="entry name" value="L,D-transpeptidase catalytic domain-like"/>
    <property type="match status" value="1"/>
</dbReference>
<dbReference type="UniPathway" id="UPA00219"/>
<evidence type="ECO:0000256" key="4">
    <source>
        <dbReference type="ARBA" id="ARBA00022960"/>
    </source>
</evidence>
<comment type="similarity">
    <text evidence="2">Belongs to the YkuD family.</text>
</comment>
<evidence type="ECO:0000256" key="3">
    <source>
        <dbReference type="ARBA" id="ARBA00022679"/>
    </source>
</evidence>
<feature type="active site" description="Proton donor/acceptor" evidence="7">
    <location>
        <position position="382"/>
    </location>
</feature>
<gene>
    <name evidence="9" type="ORF">SAMN05661044_03551</name>
</gene>
<dbReference type="AlphaFoldDB" id="A0A1H7TLN0"/>
<dbReference type="InterPro" id="IPR052905">
    <property type="entry name" value="LD-transpeptidase_YkuD-like"/>
</dbReference>
<organism evidence="9 10">
    <name type="scientific">Olivibacter domesticus</name>
    <name type="common">Pseudosphingobacterium domesticum</name>
    <dbReference type="NCBI Taxonomy" id="407022"/>
    <lineage>
        <taxon>Bacteria</taxon>
        <taxon>Pseudomonadati</taxon>
        <taxon>Bacteroidota</taxon>
        <taxon>Sphingobacteriia</taxon>
        <taxon>Sphingobacteriales</taxon>
        <taxon>Sphingobacteriaceae</taxon>
        <taxon>Olivibacter</taxon>
    </lineage>
</organism>
<keyword evidence="10" id="KW-1185">Reference proteome</keyword>
<dbReference type="Pfam" id="PF03734">
    <property type="entry name" value="YkuD"/>
    <property type="match status" value="1"/>
</dbReference>
<evidence type="ECO:0000256" key="7">
    <source>
        <dbReference type="PROSITE-ProRule" id="PRU01373"/>
    </source>
</evidence>
<evidence type="ECO:0000256" key="5">
    <source>
        <dbReference type="ARBA" id="ARBA00022984"/>
    </source>
</evidence>
<dbReference type="OrthoDB" id="9778545at2"/>
<evidence type="ECO:0000256" key="1">
    <source>
        <dbReference type="ARBA" id="ARBA00004752"/>
    </source>
</evidence>
<comment type="pathway">
    <text evidence="1 7">Cell wall biogenesis; peptidoglycan biosynthesis.</text>
</comment>
<dbReference type="Pfam" id="PF20142">
    <property type="entry name" value="Scaffold"/>
    <property type="match status" value="1"/>
</dbReference>
<evidence type="ECO:0000313" key="10">
    <source>
        <dbReference type="Proteomes" id="UP000199421"/>
    </source>
</evidence>
<evidence type="ECO:0000259" key="8">
    <source>
        <dbReference type="PROSITE" id="PS52029"/>
    </source>
</evidence>
<reference evidence="10" key="1">
    <citation type="submission" date="2016-10" db="EMBL/GenBank/DDBJ databases">
        <authorList>
            <person name="Varghese N."/>
            <person name="Submissions S."/>
        </authorList>
    </citation>
    <scope>NUCLEOTIDE SEQUENCE [LARGE SCALE GENOMIC DNA]</scope>
    <source>
        <strain evidence="10">DSM 18733</strain>
    </source>
</reference>
<feature type="active site" description="Nucleophile" evidence="7">
    <location>
        <position position="401"/>
    </location>
</feature>
<keyword evidence="4 7" id="KW-0133">Cell shape</keyword>
<dbReference type="GO" id="GO:0016740">
    <property type="term" value="F:transferase activity"/>
    <property type="evidence" value="ECO:0007669"/>
    <property type="project" value="UniProtKB-KW"/>
</dbReference>
<dbReference type="GO" id="GO:0009252">
    <property type="term" value="P:peptidoglycan biosynthetic process"/>
    <property type="evidence" value="ECO:0007669"/>
    <property type="project" value="UniProtKB-UniPathway"/>
</dbReference>
<dbReference type="InterPro" id="IPR038063">
    <property type="entry name" value="Transpep_catalytic_dom"/>
</dbReference>